<comment type="caution">
    <text evidence="2">The sequence shown here is derived from an EMBL/GenBank/DDBJ whole genome shotgun (WGS) entry which is preliminary data.</text>
</comment>
<dbReference type="Proteomes" id="UP000034504">
    <property type="component" value="Unassembled WGS sequence"/>
</dbReference>
<accession>A0A0G1KI14</accession>
<sequence length="191" mass="21472">MLQLTEPTKESVDTISRTAASDRGENGDVLRTPTANEINKINSIAGEGFTSRLAAGDFELFVANPSAGSDISLDQIKYLIPIENRVVYFRVHDYGGQDRGINLGFSFLKDYVGILNGDIKSHEDKWRRNYSTIGEELDPRTLSFFRSLGTLLTQFHCPVNATVMDSRRAKLYRKMLQKSGLHNVHLVDCSW</sequence>
<gene>
    <name evidence="2" type="ORF">UW82_C0041G0002</name>
</gene>
<evidence type="ECO:0000256" key="1">
    <source>
        <dbReference type="SAM" id="MobiDB-lite"/>
    </source>
</evidence>
<protein>
    <submittedName>
        <fullName evidence="2">Uncharacterized protein</fullName>
    </submittedName>
</protein>
<evidence type="ECO:0000313" key="2">
    <source>
        <dbReference type="EMBL" id="KKT83371.1"/>
    </source>
</evidence>
<organism evidence="2 3">
    <name type="scientific">candidate division WWE3 bacterium GW2011_GWC2_44_9</name>
    <dbReference type="NCBI Taxonomy" id="1619125"/>
    <lineage>
        <taxon>Bacteria</taxon>
        <taxon>Katanobacteria</taxon>
    </lineage>
</organism>
<evidence type="ECO:0000313" key="3">
    <source>
        <dbReference type="Proteomes" id="UP000034504"/>
    </source>
</evidence>
<feature type="region of interest" description="Disordered" evidence="1">
    <location>
        <begin position="1"/>
        <end position="31"/>
    </location>
</feature>
<proteinExistence type="predicted"/>
<name>A0A0G1KI14_UNCKA</name>
<dbReference type="AlphaFoldDB" id="A0A0G1KI14"/>
<dbReference type="EMBL" id="LCJU01000041">
    <property type="protein sequence ID" value="KKT83371.1"/>
    <property type="molecule type" value="Genomic_DNA"/>
</dbReference>
<reference evidence="2 3" key="1">
    <citation type="journal article" date="2015" name="Nature">
        <title>rRNA introns, odd ribosomes, and small enigmatic genomes across a large radiation of phyla.</title>
        <authorList>
            <person name="Brown C.T."/>
            <person name="Hug L.A."/>
            <person name="Thomas B.C."/>
            <person name="Sharon I."/>
            <person name="Castelle C.J."/>
            <person name="Singh A."/>
            <person name="Wilkins M.J."/>
            <person name="Williams K.H."/>
            <person name="Banfield J.F."/>
        </authorList>
    </citation>
    <scope>NUCLEOTIDE SEQUENCE [LARGE SCALE GENOMIC DNA]</scope>
</reference>